<keyword evidence="3" id="KW-1185">Reference proteome</keyword>
<comment type="caution">
    <text evidence="2">The sequence shown here is derived from an EMBL/GenBank/DDBJ whole genome shotgun (WGS) entry which is preliminary data.</text>
</comment>
<keyword evidence="1" id="KW-0812">Transmembrane</keyword>
<evidence type="ECO:0000256" key="1">
    <source>
        <dbReference type="SAM" id="Phobius"/>
    </source>
</evidence>
<keyword evidence="1" id="KW-0472">Membrane</keyword>
<protein>
    <recommendedName>
        <fullName evidence="4">Castor and Pollux, part of voltage-gated ion channel</fullName>
    </recommendedName>
</protein>
<organism evidence="2 3">
    <name type="scientific">Belliella calami</name>
    <dbReference type="NCBI Taxonomy" id="2923436"/>
    <lineage>
        <taxon>Bacteria</taxon>
        <taxon>Pseudomonadati</taxon>
        <taxon>Bacteroidota</taxon>
        <taxon>Cytophagia</taxon>
        <taxon>Cytophagales</taxon>
        <taxon>Cyclobacteriaceae</taxon>
        <taxon>Belliella</taxon>
    </lineage>
</organism>
<sequence>MWYKIKSFFRKITRVFTLDGFALSSVWIQLTAIFLVSALSIFGMSLLIGDLSMSYRLFADPSSYAFLNSRNELFFGLFQVLLGLVLFSFIISVLSAALIGLIEKIKSGTLPFSKKGHILFVNYNIKLPMILDEFDIKSYQEKKKQRVVLLFPDSDTVASFRVEMDTGRWPNLDIYLRQGDLLSFQTYERQAIFKALGLVILLPNNTSSSLEADNFNLKLLINLVNNRKFFDYLNEKHLANQPVKCLLELSANKESSQIAKALTASKAGNLFAVTTPSDVIGSVISRAMVDMSYYNIFFETLSFAGARIHFVDPTQIKKAKSLVGKSFQELLLSFSGGTLIGFSGAKEGKLNIQLCPFDKCLESGDWLIFLTENIKSLKYQVKDSVFETAISAEVKPPSELISKKIAVIGNAWPIGNIGDFIDNDSLANIRKSHFVFKSESDFFDKDFLNSLINSRNENIVINLRDDLGFRLSLILSNIKKENVEFRSNIITLLGDPTTEQLLREHSNQVSTVLSHQLAARYIAQLAFQKNLDSLFTELAFAEGSEFNILEVGNHIREDHLKNPEKVKSILAAKQLIYVGVIDHSNKIQLSPVNFSGIKQILIISKGLQ</sequence>
<gene>
    <name evidence="2" type="ORF">MM236_10175</name>
</gene>
<dbReference type="PANTHER" id="PTHR31563:SF10">
    <property type="entry name" value="ION CHANNEL POLLUX-RELATED"/>
    <property type="match status" value="1"/>
</dbReference>
<evidence type="ECO:0008006" key="4">
    <source>
        <dbReference type="Google" id="ProtNLM"/>
    </source>
</evidence>
<dbReference type="RefSeq" id="WP_241274872.1">
    <property type="nucleotide sequence ID" value="NZ_JAKZGS010000007.1"/>
</dbReference>
<accession>A0ABS9UP12</accession>
<evidence type="ECO:0000313" key="2">
    <source>
        <dbReference type="EMBL" id="MCH7398358.1"/>
    </source>
</evidence>
<dbReference type="Proteomes" id="UP001165488">
    <property type="component" value="Unassembled WGS sequence"/>
</dbReference>
<dbReference type="InterPro" id="IPR044849">
    <property type="entry name" value="CASTOR/POLLUX/SYM8-like"/>
</dbReference>
<feature type="transmembrane region" description="Helical" evidence="1">
    <location>
        <begin position="73"/>
        <end position="102"/>
    </location>
</feature>
<keyword evidence="1" id="KW-1133">Transmembrane helix</keyword>
<dbReference type="PANTHER" id="PTHR31563">
    <property type="entry name" value="ION CHANNEL POLLUX-RELATED"/>
    <property type="match status" value="1"/>
</dbReference>
<reference evidence="2" key="1">
    <citation type="submission" date="2022-03" db="EMBL/GenBank/DDBJ databases">
        <title>De novo assembled genomes of Belliella spp. (Cyclobacteriaceae) strains.</title>
        <authorList>
            <person name="Szabo A."/>
            <person name="Korponai K."/>
            <person name="Felfoldi T."/>
        </authorList>
    </citation>
    <scope>NUCLEOTIDE SEQUENCE</scope>
    <source>
        <strain evidence="2">DSM 107340</strain>
    </source>
</reference>
<dbReference type="EMBL" id="JAKZGS010000007">
    <property type="protein sequence ID" value="MCH7398358.1"/>
    <property type="molecule type" value="Genomic_DNA"/>
</dbReference>
<proteinExistence type="predicted"/>
<name>A0ABS9UP12_9BACT</name>
<evidence type="ECO:0000313" key="3">
    <source>
        <dbReference type="Proteomes" id="UP001165488"/>
    </source>
</evidence>
<feature type="transmembrane region" description="Helical" evidence="1">
    <location>
        <begin position="21"/>
        <end position="48"/>
    </location>
</feature>